<feature type="compositionally biased region" description="Basic and acidic residues" evidence="1">
    <location>
        <begin position="1"/>
        <end position="10"/>
    </location>
</feature>
<protein>
    <submittedName>
        <fullName evidence="3">DUF6264 family protein</fullName>
    </submittedName>
</protein>
<sequence>MSDPDRDARPRPQFGEYASPEEQRARIRQPDATWALQSGQAPAEADPPSAPPAPATPARAPAAHPRRRTIDRIATFALLGYGLFQVLTSIPALTDFPAYADMLLEIMGAQAELSDPAAGRGWGIAAALVLGLGWIATAWVSWRSLRAARLTFWIPLVAGIVFNMIASTLMLIPLLNDPAVRGALAAVVGA</sequence>
<feature type="transmembrane region" description="Helical" evidence="2">
    <location>
        <begin position="152"/>
        <end position="175"/>
    </location>
</feature>
<evidence type="ECO:0000256" key="2">
    <source>
        <dbReference type="SAM" id="Phobius"/>
    </source>
</evidence>
<feature type="region of interest" description="Disordered" evidence="1">
    <location>
        <begin position="1"/>
        <end position="65"/>
    </location>
</feature>
<gene>
    <name evidence="3" type="ORF">RYJ27_09405</name>
</gene>
<keyword evidence="4" id="KW-1185">Reference proteome</keyword>
<keyword evidence="2" id="KW-1133">Transmembrane helix</keyword>
<reference evidence="3 4" key="1">
    <citation type="submission" date="2023-10" db="EMBL/GenBank/DDBJ databases">
        <title>Y20.</title>
        <authorList>
            <person name="Zhang G."/>
            <person name="Ding Y."/>
        </authorList>
    </citation>
    <scope>NUCLEOTIDE SEQUENCE [LARGE SCALE GENOMIC DNA]</scope>
    <source>
        <strain evidence="3 4">Y20</strain>
    </source>
</reference>
<dbReference type="AlphaFoldDB" id="A0AAU0MF17"/>
<feature type="transmembrane region" description="Helical" evidence="2">
    <location>
        <begin position="122"/>
        <end position="140"/>
    </location>
</feature>
<evidence type="ECO:0000313" key="3">
    <source>
        <dbReference type="EMBL" id="WOQ68924.1"/>
    </source>
</evidence>
<keyword evidence="2" id="KW-0812">Transmembrane</keyword>
<name>A0AAU0MF17_9MICO</name>
<dbReference type="InterPro" id="IPR046231">
    <property type="entry name" value="DUF6264"/>
</dbReference>
<feature type="transmembrane region" description="Helical" evidence="2">
    <location>
        <begin position="73"/>
        <end position="94"/>
    </location>
</feature>
<dbReference type="EMBL" id="CP137080">
    <property type="protein sequence ID" value="WOQ68924.1"/>
    <property type="molecule type" value="Genomic_DNA"/>
</dbReference>
<evidence type="ECO:0000256" key="1">
    <source>
        <dbReference type="SAM" id="MobiDB-lite"/>
    </source>
</evidence>
<organism evidence="3 4">
    <name type="scientific">Microbacterium limosum</name>
    <dbReference type="NCBI Taxonomy" id="3079935"/>
    <lineage>
        <taxon>Bacteria</taxon>
        <taxon>Bacillati</taxon>
        <taxon>Actinomycetota</taxon>
        <taxon>Actinomycetes</taxon>
        <taxon>Micrococcales</taxon>
        <taxon>Microbacteriaceae</taxon>
        <taxon>Microbacterium</taxon>
    </lineage>
</organism>
<evidence type="ECO:0000313" key="4">
    <source>
        <dbReference type="Proteomes" id="UP001329313"/>
    </source>
</evidence>
<dbReference type="Pfam" id="PF19779">
    <property type="entry name" value="DUF6264"/>
    <property type="match status" value="1"/>
</dbReference>
<accession>A0AAU0MF17</accession>
<keyword evidence="2" id="KW-0472">Membrane</keyword>
<dbReference type="Proteomes" id="UP001329313">
    <property type="component" value="Chromosome"/>
</dbReference>
<dbReference type="KEGG" id="mliy:RYJ27_09405"/>
<dbReference type="RefSeq" id="WP_330170062.1">
    <property type="nucleotide sequence ID" value="NZ_CP137080.1"/>
</dbReference>
<proteinExistence type="predicted"/>